<dbReference type="STRING" id="717605.Theco_3057"/>
<dbReference type="InterPro" id="IPR036388">
    <property type="entry name" value="WH-like_DNA-bd_sf"/>
</dbReference>
<organism evidence="3 4">
    <name type="scientific">Thermobacillus composti (strain DSM 18247 / JCM 13945 / KWC4)</name>
    <dbReference type="NCBI Taxonomy" id="717605"/>
    <lineage>
        <taxon>Bacteria</taxon>
        <taxon>Bacillati</taxon>
        <taxon>Bacillota</taxon>
        <taxon>Bacilli</taxon>
        <taxon>Bacillales</taxon>
        <taxon>Paenibacillaceae</taxon>
        <taxon>Thermobacillus</taxon>
    </lineage>
</organism>
<reference evidence="4" key="1">
    <citation type="submission" date="2012-01" db="EMBL/GenBank/DDBJ databases">
        <title>Complete sequence of chromosome of Thermobacillus composti KWC4.</title>
        <authorList>
            <person name="Lucas S."/>
            <person name="Han J."/>
            <person name="Lapidus A."/>
            <person name="Cheng J.-F."/>
            <person name="Goodwin L."/>
            <person name="Pitluck S."/>
            <person name="Peters L."/>
            <person name="Ovchinnikova G."/>
            <person name="Teshima H."/>
            <person name="Detter J.C."/>
            <person name="Han C."/>
            <person name="Tapia R."/>
            <person name="Land M."/>
            <person name="Hauser L."/>
            <person name="Kyrpides N."/>
            <person name="Ivanova N."/>
            <person name="Pagani I."/>
            <person name="Anderson I."/>
            <person name="Woyke T."/>
        </authorList>
    </citation>
    <scope>NUCLEOTIDE SEQUENCE [LARGE SCALE GENOMIC DNA]</scope>
    <source>
        <strain evidence="4">DSM 18247 / JCM 13945 / KWC4</strain>
    </source>
</reference>
<gene>
    <name evidence="3" type="ordered locus">Theco_3057</name>
</gene>
<dbReference type="EMBL" id="CP003255">
    <property type="protein sequence ID" value="AGA59116.1"/>
    <property type="molecule type" value="Genomic_DNA"/>
</dbReference>
<evidence type="ECO:0000313" key="4">
    <source>
        <dbReference type="Proteomes" id="UP000010795"/>
    </source>
</evidence>
<proteinExistence type="predicted"/>
<feature type="domain" description="WCX" evidence="2">
    <location>
        <begin position="91"/>
        <end position="126"/>
    </location>
</feature>
<dbReference type="InterPro" id="IPR051534">
    <property type="entry name" value="CBASS_pafABC_assoc_protein"/>
</dbReference>
<evidence type="ECO:0000259" key="2">
    <source>
        <dbReference type="Pfam" id="PF25583"/>
    </source>
</evidence>
<feature type="domain" description="Helix-turn-helix type 11" evidence="1">
    <location>
        <begin position="7"/>
        <end position="58"/>
    </location>
</feature>
<dbReference type="PANTHER" id="PTHR34580:SF1">
    <property type="entry name" value="PROTEIN PAFC"/>
    <property type="match status" value="1"/>
</dbReference>
<dbReference type="AlphaFoldDB" id="L0EHE7"/>
<dbReference type="OrthoDB" id="9815009at2"/>
<dbReference type="Pfam" id="PF08279">
    <property type="entry name" value="HTH_11"/>
    <property type="match status" value="1"/>
</dbReference>
<dbReference type="KEGG" id="tco:Theco_3057"/>
<dbReference type="eggNOG" id="COG2378">
    <property type="taxonomic scope" value="Bacteria"/>
</dbReference>
<sequence length="150" mass="17335">MRRMDRLVAILIALQQRPETAQSLADKFEVSRRTILRDMQALAEMGVPIWAEPGPAGGFRLMEGYRLPPLQLDSQEALTLLFALRALTRLAEEWHWAVRFFYTLGPDAEVMEPERLRREIAGMARQVCERYERHAGRDGHRAGRQEFDGE</sequence>
<dbReference type="Proteomes" id="UP000010795">
    <property type="component" value="Chromosome"/>
</dbReference>
<dbReference type="InterPro" id="IPR057727">
    <property type="entry name" value="WCX_dom"/>
</dbReference>
<dbReference type="SUPFAM" id="SSF46785">
    <property type="entry name" value="Winged helix' DNA-binding domain"/>
    <property type="match status" value="1"/>
</dbReference>
<name>L0EHE7_THECK</name>
<dbReference type="Pfam" id="PF25583">
    <property type="entry name" value="WCX"/>
    <property type="match status" value="1"/>
</dbReference>
<protein>
    <submittedName>
        <fullName evidence="3">Putative transcriptional regulator</fullName>
    </submittedName>
</protein>
<dbReference type="HOGENOM" id="CLU_1739648_0_0_9"/>
<dbReference type="PANTHER" id="PTHR34580">
    <property type="match status" value="1"/>
</dbReference>
<dbReference type="InterPro" id="IPR013196">
    <property type="entry name" value="HTH_11"/>
</dbReference>
<evidence type="ECO:0000313" key="3">
    <source>
        <dbReference type="EMBL" id="AGA59116.1"/>
    </source>
</evidence>
<evidence type="ECO:0000259" key="1">
    <source>
        <dbReference type="Pfam" id="PF08279"/>
    </source>
</evidence>
<dbReference type="Gene3D" id="1.10.10.10">
    <property type="entry name" value="Winged helix-like DNA-binding domain superfamily/Winged helix DNA-binding domain"/>
    <property type="match status" value="1"/>
</dbReference>
<accession>L0EHE7</accession>
<keyword evidence="4" id="KW-1185">Reference proteome</keyword>
<dbReference type="InterPro" id="IPR036390">
    <property type="entry name" value="WH_DNA-bd_sf"/>
</dbReference>